<dbReference type="InterPro" id="IPR002913">
    <property type="entry name" value="START_lipid-bd_dom"/>
</dbReference>
<proteinExistence type="predicted"/>
<evidence type="ECO:0000256" key="1">
    <source>
        <dbReference type="ARBA" id="ARBA00023015"/>
    </source>
</evidence>
<dbReference type="Pfam" id="PF01852">
    <property type="entry name" value="START"/>
    <property type="match status" value="1"/>
</dbReference>
<dbReference type="GO" id="GO:0008289">
    <property type="term" value="F:lipid binding"/>
    <property type="evidence" value="ECO:0007669"/>
    <property type="project" value="InterPro"/>
</dbReference>
<dbReference type="Pfam" id="PF25797">
    <property type="entry name" value="PDF2_C"/>
    <property type="match status" value="1"/>
</dbReference>
<keyword evidence="1" id="KW-0805">Transcription regulation</keyword>
<comment type="caution">
    <text evidence="7">The sequence shown here is derived from an EMBL/GenBank/DDBJ whole genome shotgun (WGS) entry which is preliminary data.</text>
</comment>
<evidence type="ECO:0000313" key="7">
    <source>
        <dbReference type="EMBL" id="OAO95557.1"/>
    </source>
</evidence>
<organism evidence="7 8">
    <name type="scientific">Arabidopsis thaliana</name>
    <name type="common">Mouse-ear cress</name>
    <dbReference type="NCBI Taxonomy" id="3702"/>
    <lineage>
        <taxon>Eukaryota</taxon>
        <taxon>Viridiplantae</taxon>
        <taxon>Streptophyta</taxon>
        <taxon>Embryophyta</taxon>
        <taxon>Tracheophyta</taxon>
        <taxon>Spermatophyta</taxon>
        <taxon>Magnoliopsida</taxon>
        <taxon>eudicotyledons</taxon>
        <taxon>Gunneridae</taxon>
        <taxon>Pentapetalae</taxon>
        <taxon>rosids</taxon>
        <taxon>malvids</taxon>
        <taxon>Brassicales</taxon>
        <taxon>Brassicaceae</taxon>
        <taxon>Camelineae</taxon>
        <taxon>Arabidopsis</taxon>
    </lineage>
</organism>
<sequence length="546" mass="62292">MKRSDMYHHLQTRIFLHQQNDLLRAENRARIHAMTSPSICRSCEEPIISTEERELWLENARLRSEIDTLTCFIWRLNSFRNLYPAFATSLTEVGYGVAVMTSLSLKEVVFLARQRTPMWTSNGRLNLDEYYSKLFPWYARNAPGFVHEVSRASAFVPCDASSLVANLMNHVSWQKIFPSIIADVSVESQQRGLQKINVNFMPQISPLIQTRNVKLLRRSRHIEDDTWAIAEISMYFSSYAQHLRPEYMRFPSGYLIQHIANCISKVTILDHWVYKEEEGMNTFNSNSEFGAQRWLTALQKHYCNTCPVSIPSIGHNIQIFDQICRKNLLNLSSFMVNVFCSGVCGITGQRWNRLNTVGVSANNIRMFTQESRGMSGIPCVLVSATGLARMHTKPEVMFGLINGAEKQEIWSYLESAKDMKELIRIGRHPNSWNEVSVFSIEWKGSKEWYLIQETYYDESGAMIIHTCVEAPYFAAAINGGDLSGVELLPSGFTIIPCESQECFVTASCYVKADQTMVTSPNELGSYMENMVTNILGNVQNALPVHR</sequence>
<keyword evidence="2" id="KW-0238">DNA-binding</keyword>
<reference evidence="8" key="1">
    <citation type="journal article" date="2016" name="Proc. Natl. Acad. Sci. U.S.A.">
        <title>Chromosome-level assembly of Arabidopsis thaliana Ler reveals the extent of translocation and inversion polymorphisms.</title>
        <authorList>
            <person name="Zapata L."/>
            <person name="Ding J."/>
            <person name="Willing E.M."/>
            <person name="Hartwig B."/>
            <person name="Bezdan D."/>
            <person name="Jiao W.B."/>
            <person name="Patel V."/>
            <person name="Velikkakam James G."/>
            <person name="Koornneef M."/>
            <person name="Ossowski S."/>
            <person name="Schneeberger K."/>
        </authorList>
    </citation>
    <scope>NUCLEOTIDE SEQUENCE [LARGE SCALE GENOMIC DNA]</scope>
    <source>
        <strain evidence="8">cv. Landsberg erecta</strain>
    </source>
</reference>
<accession>A0A178UQH3</accession>
<dbReference type="ExpressionAtlas" id="A0A178UQH3">
    <property type="expression patterns" value="baseline and differential"/>
</dbReference>
<dbReference type="EMBL" id="LUHQ01000005">
    <property type="protein sequence ID" value="OAO95557.1"/>
    <property type="molecule type" value="Genomic_DNA"/>
</dbReference>
<keyword evidence="3" id="KW-0371">Homeobox</keyword>
<evidence type="ECO:0000313" key="8">
    <source>
        <dbReference type="Proteomes" id="UP000078284"/>
    </source>
</evidence>
<gene>
    <name evidence="7" type="ordered locus">AXX17_At5g06930</name>
</gene>
<keyword evidence="5" id="KW-0539">Nucleus</keyword>
<dbReference type="SUPFAM" id="SSF55961">
    <property type="entry name" value="Bet v1-like"/>
    <property type="match status" value="2"/>
</dbReference>
<evidence type="ECO:0000256" key="2">
    <source>
        <dbReference type="ARBA" id="ARBA00023125"/>
    </source>
</evidence>
<dbReference type="AlphaFoldDB" id="A0A178UQH3"/>
<evidence type="ECO:0000259" key="6">
    <source>
        <dbReference type="PROSITE" id="PS50848"/>
    </source>
</evidence>
<dbReference type="Proteomes" id="UP000078284">
    <property type="component" value="Chromosome 5"/>
</dbReference>
<keyword evidence="4" id="KW-0804">Transcription</keyword>
<protein>
    <recommendedName>
        <fullName evidence="6">START domain-containing protein</fullName>
    </recommendedName>
</protein>
<evidence type="ECO:0000256" key="4">
    <source>
        <dbReference type="ARBA" id="ARBA00023163"/>
    </source>
</evidence>
<feature type="domain" description="START" evidence="6">
    <location>
        <begin position="104"/>
        <end position="301"/>
    </location>
</feature>
<dbReference type="InterPro" id="IPR057993">
    <property type="entry name" value="HD-Zip_IV_C"/>
</dbReference>
<dbReference type="GO" id="GO:0003677">
    <property type="term" value="F:DNA binding"/>
    <property type="evidence" value="ECO:0007669"/>
    <property type="project" value="UniProtKB-KW"/>
</dbReference>
<dbReference type="InterPro" id="IPR042160">
    <property type="entry name" value="HD-Zip_IV"/>
</dbReference>
<evidence type="ECO:0000256" key="3">
    <source>
        <dbReference type="ARBA" id="ARBA00023155"/>
    </source>
</evidence>
<dbReference type="PANTHER" id="PTHR45654">
    <property type="entry name" value="HOMEOBOX-LEUCINE ZIPPER PROTEIN MERISTEM L1"/>
    <property type="match status" value="1"/>
</dbReference>
<dbReference type="PROSITE" id="PS50848">
    <property type="entry name" value="START"/>
    <property type="match status" value="1"/>
</dbReference>
<name>A0A178UQH3_ARATH</name>
<dbReference type="PANTHER" id="PTHR45654:SF5">
    <property type="entry name" value="HOMEOBOX-LEUCINE ZIPPER PROTEIN ANTHOCYANINLESS 2-RELATED"/>
    <property type="match status" value="1"/>
</dbReference>
<evidence type="ECO:0000256" key="5">
    <source>
        <dbReference type="ARBA" id="ARBA00023242"/>
    </source>
</evidence>